<organism evidence="1 2">
    <name type="scientific">Bursaphelenchus xylophilus</name>
    <name type="common">Pinewood nematode worm</name>
    <name type="synonym">Aphelenchoides xylophilus</name>
    <dbReference type="NCBI Taxonomy" id="6326"/>
    <lineage>
        <taxon>Eukaryota</taxon>
        <taxon>Metazoa</taxon>
        <taxon>Ecdysozoa</taxon>
        <taxon>Nematoda</taxon>
        <taxon>Chromadorea</taxon>
        <taxon>Rhabditida</taxon>
        <taxon>Tylenchina</taxon>
        <taxon>Tylenchomorpha</taxon>
        <taxon>Aphelenchoidea</taxon>
        <taxon>Aphelenchoididae</taxon>
        <taxon>Bursaphelenchus</taxon>
    </lineage>
</organism>
<dbReference type="Proteomes" id="UP000582659">
    <property type="component" value="Unassembled WGS sequence"/>
</dbReference>
<keyword evidence="2" id="KW-1185">Reference proteome</keyword>
<dbReference type="AlphaFoldDB" id="A0A811K9H2"/>
<comment type="caution">
    <text evidence="1">The sequence shown here is derived from an EMBL/GenBank/DDBJ whole genome shotgun (WGS) entry which is preliminary data.</text>
</comment>
<evidence type="ECO:0000313" key="2">
    <source>
        <dbReference type="Proteomes" id="UP000659654"/>
    </source>
</evidence>
<sequence>MFDEERRALRREQVQLFYGGTSQGRKRNFENTAPTASAAAGVVVATQKKVVKVPTTLGNAVGCSADARRRLGRDLAKARQRLGEGSAET</sequence>
<dbReference type="Proteomes" id="UP000659654">
    <property type="component" value="Unassembled WGS sequence"/>
</dbReference>
<proteinExistence type="predicted"/>
<gene>
    <name evidence="1" type="ORF">BXYJ_LOCUS2673</name>
</gene>
<protein>
    <submittedName>
        <fullName evidence="1">(pine wood nematode) hypothetical protein</fullName>
    </submittedName>
</protein>
<dbReference type="EMBL" id="CAJFDI010000001">
    <property type="protein sequence ID" value="CAD5211943.1"/>
    <property type="molecule type" value="Genomic_DNA"/>
</dbReference>
<dbReference type="EMBL" id="CAJFCV020000001">
    <property type="protein sequence ID" value="CAG9089488.1"/>
    <property type="molecule type" value="Genomic_DNA"/>
</dbReference>
<accession>A0A811K9H2</accession>
<evidence type="ECO:0000313" key="1">
    <source>
        <dbReference type="EMBL" id="CAD5211943.1"/>
    </source>
</evidence>
<name>A0A811K9H2_BURXY</name>
<reference evidence="1" key="1">
    <citation type="submission" date="2020-09" db="EMBL/GenBank/DDBJ databases">
        <authorList>
            <person name="Kikuchi T."/>
        </authorList>
    </citation>
    <scope>NUCLEOTIDE SEQUENCE</scope>
    <source>
        <strain evidence="1">Ka4C1</strain>
    </source>
</reference>